<dbReference type="InterPro" id="IPR003441">
    <property type="entry name" value="NAC-dom"/>
</dbReference>
<keyword evidence="3" id="KW-0238">DNA-binding</keyword>
<dbReference type="PROSITE" id="PS51005">
    <property type="entry name" value="NAC"/>
    <property type="match status" value="2"/>
</dbReference>
<evidence type="ECO:0000256" key="2">
    <source>
        <dbReference type="ARBA" id="ARBA00023015"/>
    </source>
</evidence>
<keyword evidence="5" id="KW-0539">Nucleus</keyword>
<dbReference type="PANTHER" id="PTHR31744:SF233">
    <property type="entry name" value="NAC DOMAIN-CONTAINING PROTEIN 72-LIKE"/>
    <property type="match status" value="1"/>
</dbReference>
<protein>
    <recommendedName>
        <fullName evidence="7">NAC domain-containing protein</fullName>
    </recommendedName>
</protein>
<dbReference type="EMBL" id="JADBGQ010000001">
    <property type="protein sequence ID" value="KAG5416529.1"/>
    <property type="molecule type" value="Genomic_DNA"/>
</dbReference>
<feature type="compositionally biased region" description="Acidic residues" evidence="6">
    <location>
        <begin position="202"/>
        <end position="211"/>
    </location>
</feature>
<dbReference type="Proteomes" id="UP000823674">
    <property type="component" value="Chromosome A01"/>
</dbReference>
<evidence type="ECO:0000256" key="6">
    <source>
        <dbReference type="SAM" id="MobiDB-lite"/>
    </source>
</evidence>
<feature type="domain" description="NAC" evidence="7">
    <location>
        <begin position="307"/>
        <end position="454"/>
    </location>
</feature>
<evidence type="ECO:0000256" key="4">
    <source>
        <dbReference type="ARBA" id="ARBA00023163"/>
    </source>
</evidence>
<evidence type="ECO:0000256" key="5">
    <source>
        <dbReference type="ARBA" id="ARBA00023242"/>
    </source>
</evidence>
<evidence type="ECO:0000259" key="7">
    <source>
        <dbReference type="PROSITE" id="PS51005"/>
    </source>
</evidence>
<proteinExistence type="predicted"/>
<evidence type="ECO:0000256" key="1">
    <source>
        <dbReference type="ARBA" id="ARBA00004123"/>
    </source>
</evidence>
<feature type="domain" description="NAC" evidence="7">
    <location>
        <begin position="10"/>
        <end position="186"/>
    </location>
</feature>
<dbReference type="PANTHER" id="PTHR31744">
    <property type="entry name" value="PROTEIN CUP-SHAPED COTYLEDON 2-RELATED"/>
    <property type="match status" value="1"/>
</dbReference>
<keyword evidence="2" id="KW-0805">Transcription regulation</keyword>
<dbReference type="SUPFAM" id="SSF101941">
    <property type="entry name" value="NAC domain"/>
    <property type="match status" value="2"/>
</dbReference>
<sequence>MISKDPRSSLPPGFRFHPTDEELILHYLRKKVSSLPVPLSIIADVDIYKSDPWDLPAKAPFGEKEWYFFSPRDRKYPNGARPNRAAASGYWKATGTDKLIAVPNREGFNENIGIKKALVFYTGKPPKGVKTNWIMHEYRLAESLSPKRVAHARNGSQVNNLGDRTLKSTEYSMRLDDWVLCRIYKKSHASLSSPEVASATSEDQEHEENDNEPFVVSETLLPNLANDQTLKRQQSSFSNLLDATDLTFLTNFLNETPENRTESEFSFLFGDFSNPDIYGNRYLGHKLPQLSSPTSETRVIGNKRERVDYAEEMMNNSKKINNFSYNNSIDHLDHSLIQQSSFLNQELLIKIAKMGEKEFYFFCQRDRKYPTGMRTNRATLSGYWKATGKDKEIFRGKGCFVGMKKTLVFYRGRAPKGEKTNWVMHEYRLDGIYSYHNLPKTARDEWVVCRVFHKNAPPPTTTATTTTTNQLTRIDSLDNIDHLLDFSSLPPLIDPGFLSQPGPSFSGAGQQHDFKPIPHHPTTVQINNTYPSAQTLTYPYNSVPNYGFGSGYGTGSGNNNNGMIKLENSLVSVSQETGLSSDVNTTATPEISSSYPGMVNTAANAAMMDGNKTSYDDDDLGIFWDDY</sequence>
<dbReference type="Gene3D" id="2.170.150.80">
    <property type="entry name" value="NAC domain"/>
    <property type="match status" value="2"/>
</dbReference>
<feature type="region of interest" description="Disordered" evidence="6">
    <location>
        <begin position="193"/>
        <end position="212"/>
    </location>
</feature>
<gene>
    <name evidence="8" type="primary">A01p057980.1_BraROA</name>
    <name evidence="8" type="ORF">IGI04_004096</name>
</gene>
<name>A0ABQ7P0D9_BRACM</name>
<keyword evidence="4" id="KW-0804">Transcription</keyword>
<evidence type="ECO:0000256" key="3">
    <source>
        <dbReference type="ARBA" id="ARBA00023125"/>
    </source>
</evidence>
<evidence type="ECO:0000313" key="9">
    <source>
        <dbReference type="Proteomes" id="UP000823674"/>
    </source>
</evidence>
<accession>A0ABQ7P0D9</accession>
<evidence type="ECO:0000313" key="8">
    <source>
        <dbReference type="EMBL" id="KAG5416529.1"/>
    </source>
</evidence>
<dbReference type="Pfam" id="PF02365">
    <property type="entry name" value="NAM"/>
    <property type="match status" value="2"/>
</dbReference>
<comment type="subcellular location">
    <subcellularLocation>
        <location evidence="1">Nucleus</location>
    </subcellularLocation>
</comment>
<dbReference type="InterPro" id="IPR036093">
    <property type="entry name" value="NAC_dom_sf"/>
</dbReference>
<comment type="caution">
    <text evidence="8">The sequence shown here is derived from an EMBL/GenBank/DDBJ whole genome shotgun (WGS) entry which is preliminary data.</text>
</comment>
<organism evidence="8 9">
    <name type="scientific">Brassica rapa subsp. trilocularis</name>
    <dbReference type="NCBI Taxonomy" id="1813537"/>
    <lineage>
        <taxon>Eukaryota</taxon>
        <taxon>Viridiplantae</taxon>
        <taxon>Streptophyta</taxon>
        <taxon>Embryophyta</taxon>
        <taxon>Tracheophyta</taxon>
        <taxon>Spermatophyta</taxon>
        <taxon>Magnoliopsida</taxon>
        <taxon>eudicotyledons</taxon>
        <taxon>Gunneridae</taxon>
        <taxon>Pentapetalae</taxon>
        <taxon>rosids</taxon>
        <taxon>malvids</taxon>
        <taxon>Brassicales</taxon>
        <taxon>Brassicaceae</taxon>
        <taxon>Brassiceae</taxon>
        <taxon>Brassica</taxon>
    </lineage>
</organism>
<keyword evidence="9" id="KW-1185">Reference proteome</keyword>
<reference evidence="8 9" key="1">
    <citation type="submission" date="2021-03" db="EMBL/GenBank/DDBJ databases">
        <authorList>
            <person name="King G.J."/>
            <person name="Bancroft I."/>
            <person name="Baten A."/>
            <person name="Bloomfield J."/>
            <person name="Borpatragohain P."/>
            <person name="He Z."/>
            <person name="Irish N."/>
            <person name="Irwin J."/>
            <person name="Liu K."/>
            <person name="Mauleon R.P."/>
            <person name="Moore J."/>
            <person name="Morris R."/>
            <person name="Ostergaard L."/>
            <person name="Wang B."/>
            <person name="Wells R."/>
        </authorList>
    </citation>
    <scope>NUCLEOTIDE SEQUENCE [LARGE SCALE GENOMIC DNA]</scope>
    <source>
        <strain evidence="8">R-o-18</strain>
        <tissue evidence="8">Leaf</tissue>
    </source>
</reference>